<dbReference type="SMART" id="SM00881">
    <property type="entry name" value="CoA_binding"/>
    <property type="match status" value="1"/>
</dbReference>
<gene>
    <name evidence="2" type="ORF">METZ01_LOCUS143216</name>
</gene>
<organism evidence="2">
    <name type="scientific">marine metagenome</name>
    <dbReference type="NCBI Taxonomy" id="408172"/>
    <lineage>
        <taxon>unclassified sequences</taxon>
        <taxon>metagenomes</taxon>
        <taxon>ecological metagenomes</taxon>
    </lineage>
</organism>
<dbReference type="EMBL" id="UINC01021877">
    <property type="protein sequence ID" value="SVA90362.1"/>
    <property type="molecule type" value="Genomic_DNA"/>
</dbReference>
<dbReference type="AlphaFoldDB" id="A0A381ZND3"/>
<evidence type="ECO:0000259" key="1">
    <source>
        <dbReference type="SMART" id="SM00881"/>
    </source>
</evidence>
<dbReference type="SUPFAM" id="SSF51735">
    <property type="entry name" value="NAD(P)-binding Rossmann-fold domains"/>
    <property type="match status" value="1"/>
</dbReference>
<dbReference type="PANTHER" id="PTHR33303">
    <property type="entry name" value="CYTOPLASMIC PROTEIN-RELATED"/>
    <property type="match status" value="1"/>
</dbReference>
<evidence type="ECO:0000313" key="2">
    <source>
        <dbReference type="EMBL" id="SVA90362.1"/>
    </source>
</evidence>
<dbReference type="PANTHER" id="PTHR33303:SF2">
    <property type="entry name" value="COA-BINDING DOMAIN-CONTAINING PROTEIN"/>
    <property type="match status" value="1"/>
</dbReference>
<dbReference type="InterPro" id="IPR003781">
    <property type="entry name" value="CoA-bd"/>
</dbReference>
<proteinExistence type="predicted"/>
<feature type="domain" description="CoA-binding" evidence="1">
    <location>
        <begin position="14"/>
        <end position="108"/>
    </location>
</feature>
<reference evidence="2" key="1">
    <citation type="submission" date="2018-05" db="EMBL/GenBank/DDBJ databases">
        <authorList>
            <person name="Lanie J.A."/>
            <person name="Ng W.-L."/>
            <person name="Kazmierczak K.M."/>
            <person name="Andrzejewski T.M."/>
            <person name="Davidsen T.M."/>
            <person name="Wayne K.J."/>
            <person name="Tettelin H."/>
            <person name="Glass J.I."/>
            <person name="Rusch D."/>
            <person name="Podicherti R."/>
            <person name="Tsui H.-C.T."/>
            <person name="Winkler M.E."/>
        </authorList>
    </citation>
    <scope>NUCLEOTIDE SEQUENCE</scope>
</reference>
<protein>
    <recommendedName>
        <fullName evidence="1">CoA-binding domain-containing protein</fullName>
    </recommendedName>
</protein>
<dbReference type="InterPro" id="IPR036291">
    <property type="entry name" value="NAD(P)-bd_dom_sf"/>
</dbReference>
<sequence>MIDNYSDEYLKQILAEVKSIAVVGASLNSHRDSFKVIKRLIDYGYRVIPVNPNEVGNDIFGLCFHADLKSIDGPIDMVDVFRSSDAIMGIAQEAIEIGAKVLWTQLDIINEEAAILAEKAGLKVVMNRCPKMELAKPFLAPGVWSIRTGKKGLKD</sequence>
<dbReference type="Pfam" id="PF13380">
    <property type="entry name" value="CoA_binding_2"/>
    <property type="match status" value="1"/>
</dbReference>
<dbReference type="Gene3D" id="3.40.50.720">
    <property type="entry name" value="NAD(P)-binding Rossmann-like Domain"/>
    <property type="match status" value="1"/>
</dbReference>
<accession>A0A381ZND3</accession>
<name>A0A381ZND3_9ZZZZ</name>